<dbReference type="SMART" id="SM00091">
    <property type="entry name" value="PAS"/>
    <property type="match status" value="2"/>
</dbReference>
<dbReference type="SUPFAM" id="SSF55785">
    <property type="entry name" value="PYP-like sensor domain (PAS domain)"/>
    <property type="match status" value="2"/>
</dbReference>
<dbReference type="InterPro" id="IPR052155">
    <property type="entry name" value="Biofilm_reg_signaling"/>
</dbReference>
<dbReference type="FunFam" id="3.30.70.270:FF:000001">
    <property type="entry name" value="Diguanylate cyclase domain protein"/>
    <property type="match status" value="1"/>
</dbReference>
<evidence type="ECO:0008006" key="7">
    <source>
        <dbReference type="Google" id="ProtNLM"/>
    </source>
</evidence>
<feature type="domain" description="PAS" evidence="2">
    <location>
        <begin position="260"/>
        <end position="330"/>
    </location>
</feature>
<dbReference type="CDD" id="cd00130">
    <property type="entry name" value="PAS"/>
    <property type="match status" value="2"/>
</dbReference>
<feature type="domain" description="GGDEF" evidence="4">
    <location>
        <begin position="417"/>
        <end position="562"/>
    </location>
</feature>
<comment type="cofactor">
    <cofactor evidence="1">
        <name>Mg(2+)</name>
        <dbReference type="ChEBI" id="CHEBI:18420"/>
    </cofactor>
</comment>
<dbReference type="Pfam" id="PF00990">
    <property type="entry name" value="GGDEF"/>
    <property type="match status" value="1"/>
</dbReference>
<dbReference type="SMART" id="SM00267">
    <property type="entry name" value="GGDEF"/>
    <property type="match status" value="1"/>
</dbReference>
<dbReference type="AlphaFoldDB" id="A0A1Z4BUC7"/>
<dbReference type="RefSeq" id="WP_088617790.1">
    <property type="nucleotide sequence ID" value="NZ_CP022129.1"/>
</dbReference>
<dbReference type="OrthoDB" id="5571442at2"/>
<sequence length="566" mass="63748">MSTLNSGIAAPFSVPEGSVYLANEMLPDFLGQLPNGVAYGKILYQNGQAYDCAYFYTNPAFQRQSGLQDLSGQPDIFARYARVAAGGPPEHFQVFPDTFQAPYSVQVFSPKPEYFVCIVNTSPPPPTDSPSSPSARRYLCVLEDQTEIICRFLTDGTILYVNDAYCRFFGKSRESLIGKTWQPTAWAEDLPLINAKLAMLSPAQPVVTIENRLIAADGSLRWGQFVNRGFFDANGQLLEMQSVGRDITEQKQMEAALRESEKRFRLLADNAPVLIWMAGFDASRLYFNQVWLDFTGRTLAQERHQGWTENVHPDDLPHYLAAYQTALANREKFAVDYRLRRKDGAYRWLTDHGVPRYDDQGNFFGYIGSCIDITERHNKEEQAKQQALYDPLTKLANRRLLHERLEHTLAALKHHHGYGALLFLDLDNFKPLNDLHGHEIGDLLLIEVARRIGHCIRDIDTVARFGGDEFVVLISKLEAVEARAAACVHRVAERIRNQLAQPYTLTLPSGGDQAVVHHCTSSIGAALFGPKHSQAKQILKHADQAMYKAKANGRNRVHFYTPDDDL</sequence>
<dbReference type="PANTHER" id="PTHR44757">
    <property type="entry name" value="DIGUANYLATE CYCLASE DGCP"/>
    <property type="match status" value="1"/>
</dbReference>
<dbReference type="EMBL" id="CP022129">
    <property type="protein sequence ID" value="ASF44907.1"/>
    <property type="molecule type" value="Genomic_DNA"/>
</dbReference>
<dbReference type="InterPro" id="IPR001610">
    <property type="entry name" value="PAC"/>
</dbReference>
<dbReference type="PROSITE" id="PS50112">
    <property type="entry name" value="PAS"/>
    <property type="match status" value="2"/>
</dbReference>
<evidence type="ECO:0000259" key="2">
    <source>
        <dbReference type="PROSITE" id="PS50112"/>
    </source>
</evidence>
<dbReference type="PANTHER" id="PTHR44757:SF2">
    <property type="entry name" value="BIOFILM ARCHITECTURE MAINTENANCE PROTEIN MBAA"/>
    <property type="match status" value="1"/>
</dbReference>
<dbReference type="InterPro" id="IPR000160">
    <property type="entry name" value="GGDEF_dom"/>
</dbReference>
<dbReference type="SMART" id="SM00086">
    <property type="entry name" value="PAC"/>
    <property type="match status" value="2"/>
</dbReference>
<dbReference type="InterPro" id="IPR043128">
    <property type="entry name" value="Rev_trsase/Diguanyl_cyclase"/>
</dbReference>
<dbReference type="SUPFAM" id="SSF55073">
    <property type="entry name" value="Nucleotide cyclase"/>
    <property type="match status" value="1"/>
</dbReference>
<evidence type="ECO:0000256" key="1">
    <source>
        <dbReference type="ARBA" id="ARBA00001946"/>
    </source>
</evidence>
<feature type="domain" description="PAS" evidence="2">
    <location>
        <begin position="134"/>
        <end position="180"/>
    </location>
</feature>
<keyword evidence="6" id="KW-1185">Reference proteome</keyword>
<accession>A0A1Z4BUC7</accession>
<organism evidence="5 6">
    <name type="scientific">Methylovulum psychrotolerans</name>
    <dbReference type="NCBI Taxonomy" id="1704499"/>
    <lineage>
        <taxon>Bacteria</taxon>
        <taxon>Pseudomonadati</taxon>
        <taxon>Pseudomonadota</taxon>
        <taxon>Gammaproteobacteria</taxon>
        <taxon>Methylococcales</taxon>
        <taxon>Methylococcaceae</taxon>
        <taxon>Methylovulum</taxon>
    </lineage>
</organism>
<feature type="domain" description="PAC" evidence="3">
    <location>
        <begin position="333"/>
        <end position="385"/>
    </location>
</feature>
<evidence type="ECO:0000259" key="3">
    <source>
        <dbReference type="PROSITE" id="PS50113"/>
    </source>
</evidence>
<dbReference type="KEGG" id="mpsy:CEK71_01840"/>
<dbReference type="Proteomes" id="UP000197019">
    <property type="component" value="Chromosome"/>
</dbReference>
<evidence type="ECO:0000259" key="4">
    <source>
        <dbReference type="PROSITE" id="PS50887"/>
    </source>
</evidence>
<dbReference type="InterPro" id="IPR035965">
    <property type="entry name" value="PAS-like_dom_sf"/>
</dbReference>
<proteinExistence type="predicted"/>
<feature type="domain" description="PAC" evidence="3">
    <location>
        <begin position="207"/>
        <end position="259"/>
    </location>
</feature>
<dbReference type="FunFam" id="3.30.450.20:FF:000099">
    <property type="entry name" value="Sensory box sensor histidine kinase"/>
    <property type="match status" value="1"/>
</dbReference>
<dbReference type="Gene3D" id="3.30.70.270">
    <property type="match status" value="1"/>
</dbReference>
<dbReference type="CDD" id="cd01949">
    <property type="entry name" value="GGDEF"/>
    <property type="match status" value="1"/>
</dbReference>
<reference evidence="5 6" key="1">
    <citation type="submission" date="2017-06" db="EMBL/GenBank/DDBJ databases">
        <title>Genome Sequencing of the methanotroph Methylovulum psychrotolerants str. HV10-M2 isolated from a high-altitude environment.</title>
        <authorList>
            <person name="Mateos-Rivera A."/>
        </authorList>
    </citation>
    <scope>NUCLEOTIDE SEQUENCE [LARGE SCALE GENOMIC DNA]</scope>
    <source>
        <strain evidence="5 6">HV10_M2</strain>
    </source>
</reference>
<gene>
    <name evidence="5" type="ORF">CEK71_01840</name>
</gene>
<dbReference type="PROSITE" id="PS50113">
    <property type="entry name" value="PAC"/>
    <property type="match status" value="2"/>
</dbReference>
<protein>
    <recommendedName>
        <fullName evidence="7">Sensor domain-containing diguanylate cyclase</fullName>
    </recommendedName>
</protein>
<dbReference type="GO" id="GO:0003824">
    <property type="term" value="F:catalytic activity"/>
    <property type="evidence" value="ECO:0007669"/>
    <property type="project" value="UniProtKB-ARBA"/>
</dbReference>
<dbReference type="InterPro" id="IPR013655">
    <property type="entry name" value="PAS_fold_3"/>
</dbReference>
<dbReference type="NCBIfam" id="TIGR00229">
    <property type="entry name" value="sensory_box"/>
    <property type="match status" value="2"/>
</dbReference>
<evidence type="ECO:0000313" key="5">
    <source>
        <dbReference type="EMBL" id="ASF44907.1"/>
    </source>
</evidence>
<dbReference type="InterPro" id="IPR000014">
    <property type="entry name" value="PAS"/>
</dbReference>
<dbReference type="InterPro" id="IPR029787">
    <property type="entry name" value="Nucleotide_cyclase"/>
</dbReference>
<dbReference type="InterPro" id="IPR000700">
    <property type="entry name" value="PAS-assoc_C"/>
</dbReference>
<dbReference type="Gene3D" id="3.30.450.20">
    <property type="entry name" value="PAS domain"/>
    <property type="match status" value="2"/>
</dbReference>
<evidence type="ECO:0000313" key="6">
    <source>
        <dbReference type="Proteomes" id="UP000197019"/>
    </source>
</evidence>
<name>A0A1Z4BUC7_9GAMM</name>
<dbReference type="PROSITE" id="PS50887">
    <property type="entry name" value="GGDEF"/>
    <property type="match status" value="1"/>
</dbReference>
<dbReference type="NCBIfam" id="TIGR00254">
    <property type="entry name" value="GGDEF"/>
    <property type="match status" value="1"/>
</dbReference>
<dbReference type="Pfam" id="PF08447">
    <property type="entry name" value="PAS_3"/>
    <property type="match status" value="2"/>
</dbReference>